<proteinExistence type="predicted"/>
<dbReference type="NCBIfam" id="NF033634">
    <property type="entry name" value="SLATT_1"/>
    <property type="match status" value="1"/>
</dbReference>
<evidence type="ECO:0000313" key="2">
    <source>
        <dbReference type="EMBL" id="GAA6168371.1"/>
    </source>
</evidence>
<feature type="transmembrane region" description="Helical" evidence="1">
    <location>
        <begin position="75"/>
        <end position="97"/>
    </location>
</feature>
<organism evidence="2 3">
    <name type="scientific">Sessilibacter corallicola</name>
    <dbReference type="NCBI Taxonomy" id="2904075"/>
    <lineage>
        <taxon>Bacteria</taxon>
        <taxon>Pseudomonadati</taxon>
        <taxon>Pseudomonadota</taxon>
        <taxon>Gammaproteobacteria</taxon>
        <taxon>Cellvibrionales</taxon>
        <taxon>Cellvibrionaceae</taxon>
        <taxon>Sessilibacter</taxon>
    </lineage>
</organism>
<keyword evidence="1" id="KW-1133">Transmembrane helix</keyword>
<evidence type="ECO:0008006" key="4">
    <source>
        <dbReference type="Google" id="ProtNLM"/>
    </source>
</evidence>
<reference evidence="2 3" key="1">
    <citation type="submission" date="2024-04" db="EMBL/GenBank/DDBJ databases">
        <title>Draft genome sequence of Sessilibacter corallicola NBRC 116591.</title>
        <authorList>
            <person name="Miyakawa T."/>
            <person name="Kusuya Y."/>
            <person name="Miura T."/>
        </authorList>
    </citation>
    <scope>NUCLEOTIDE SEQUENCE [LARGE SCALE GENOMIC DNA]</scope>
    <source>
        <strain evidence="2 3">KU-00831-HH</strain>
    </source>
</reference>
<keyword evidence="1" id="KW-0812">Transmembrane</keyword>
<keyword evidence="1" id="KW-0472">Membrane</keyword>
<dbReference type="InterPro" id="IPR025325">
    <property type="entry name" value="DUF4231"/>
</dbReference>
<dbReference type="EMBL" id="BAABWN010000006">
    <property type="protein sequence ID" value="GAA6168371.1"/>
    <property type="molecule type" value="Genomic_DNA"/>
</dbReference>
<dbReference type="Pfam" id="PF14015">
    <property type="entry name" value="DUF4231"/>
    <property type="match status" value="1"/>
</dbReference>
<accession>A0ABQ0A9P8</accession>
<dbReference type="RefSeq" id="WP_353303056.1">
    <property type="nucleotide sequence ID" value="NZ_BAABWN010000006.1"/>
</dbReference>
<comment type="caution">
    <text evidence="2">The sequence shown here is derived from an EMBL/GenBank/DDBJ whole genome shotgun (WGS) entry which is preliminary data.</text>
</comment>
<gene>
    <name evidence="2" type="ORF">NBRC116591_21820</name>
</gene>
<evidence type="ECO:0000256" key="1">
    <source>
        <dbReference type="SAM" id="Phobius"/>
    </source>
</evidence>
<dbReference type="Proteomes" id="UP001465153">
    <property type="component" value="Unassembled WGS sequence"/>
</dbReference>
<name>A0ABQ0A9P8_9GAMM</name>
<feature type="transmembrane region" description="Helical" evidence="1">
    <location>
        <begin position="48"/>
        <end position="69"/>
    </location>
</feature>
<evidence type="ECO:0000313" key="3">
    <source>
        <dbReference type="Proteomes" id="UP001465153"/>
    </source>
</evidence>
<keyword evidence="3" id="KW-1185">Reference proteome</keyword>
<sequence length="169" mass="19086">MADGSTVSPTELDNNDSDKHSSYLKFVCEQINYHNTASKRSKIIYQSLFAVQSIVSFGITLTGIFIAKGVPDDSYLTYIVGGAGVLLSAITTLHSAGQYNSRWLHHRNICQILESELRVYRADSGEYQKFIDQSEKFHLFVKNIEQVVNKEHQSWKVIVKEGAKNDPKK</sequence>
<protein>
    <recommendedName>
        <fullName evidence="4">SMODS and SLOG-associating 2TM effector domain-containing protein</fullName>
    </recommendedName>
</protein>